<evidence type="ECO:0000259" key="4">
    <source>
        <dbReference type="PROSITE" id="PS51212"/>
    </source>
</evidence>
<dbReference type="OrthoDB" id="2019572at2759"/>
<dbReference type="SMART" id="SM00321">
    <property type="entry name" value="WSC"/>
    <property type="match status" value="1"/>
</dbReference>
<evidence type="ECO:0000256" key="1">
    <source>
        <dbReference type="ARBA" id="ARBA00022737"/>
    </source>
</evidence>
<evidence type="ECO:0000256" key="2">
    <source>
        <dbReference type="SAM" id="MobiDB-lite"/>
    </source>
</evidence>
<organism evidence="5 6">
    <name type="scientific">Cordyceps militaris</name>
    <name type="common">Caterpillar fungus</name>
    <name type="synonym">Clavaria militaris</name>
    <dbReference type="NCBI Taxonomy" id="73501"/>
    <lineage>
        <taxon>Eukaryota</taxon>
        <taxon>Fungi</taxon>
        <taxon>Dikarya</taxon>
        <taxon>Ascomycota</taxon>
        <taxon>Pezizomycotina</taxon>
        <taxon>Sordariomycetes</taxon>
        <taxon>Hypocreomycetidae</taxon>
        <taxon>Hypocreales</taxon>
        <taxon>Cordycipitaceae</taxon>
        <taxon>Cordyceps</taxon>
    </lineage>
</organism>
<dbReference type="AlphaFoldDB" id="A0A2H4SM78"/>
<reference evidence="5 6" key="1">
    <citation type="journal article" date="2017" name="BMC Genomics">
        <title>Chromosome level assembly and secondary metabolite potential of the parasitic fungus Cordyceps militaris.</title>
        <authorList>
            <person name="Kramer G.J."/>
            <person name="Nodwell J.R."/>
        </authorList>
    </citation>
    <scope>NUCLEOTIDE SEQUENCE [LARGE SCALE GENOMIC DNA]</scope>
    <source>
        <strain evidence="5 6">ATCC 34164</strain>
    </source>
</reference>
<dbReference type="PANTHER" id="PTHR45964">
    <property type="entry name" value="WSCD FAMILY MEMBER CG9164"/>
    <property type="match status" value="1"/>
</dbReference>
<dbReference type="VEuPathDB" id="FungiDB:CCM_05000"/>
<dbReference type="InterPro" id="IPR002889">
    <property type="entry name" value="WSC_carb-bd"/>
</dbReference>
<proteinExistence type="predicted"/>
<protein>
    <submittedName>
        <fullName evidence="5">WSC domain</fullName>
    </submittedName>
</protein>
<dbReference type="PROSITE" id="PS51212">
    <property type="entry name" value="WSC"/>
    <property type="match status" value="1"/>
</dbReference>
<dbReference type="VEuPathDB" id="FungiDB:CCM_05116"/>
<evidence type="ECO:0000256" key="3">
    <source>
        <dbReference type="SAM" id="SignalP"/>
    </source>
</evidence>
<keyword evidence="3" id="KW-0732">Signal</keyword>
<keyword evidence="1" id="KW-0677">Repeat</keyword>
<accession>A0A2H4SM78</accession>
<feature type="region of interest" description="Disordered" evidence="2">
    <location>
        <begin position="93"/>
        <end position="113"/>
    </location>
</feature>
<feature type="compositionally biased region" description="Low complexity" evidence="2">
    <location>
        <begin position="93"/>
        <end position="108"/>
    </location>
</feature>
<feature type="chain" id="PRO_5014173058" evidence="3">
    <location>
        <begin position="21"/>
        <end position="366"/>
    </location>
</feature>
<evidence type="ECO:0000313" key="5">
    <source>
        <dbReference type="EMBL" id="ATY64212.1"/>
    </source>
</evidence>
<evidence type="ECO:0000313" key="6">
    <source>
        <dbReference type="Proteomes" id="UP000323067"/>
    </source>
</evidence>
<dbReference type="Pfam" id="PF01822">
    <property type="entry name" value="WSC"/>
    <property type="match status" value="1"/>
</dbReference>
<feature type="signal peptide" evidence="3">
    <location>
        <begin position="1"/>
        <end position="20"/>
    </location>
</feature>
<dbReference type="InterPro" id="IPR051589">
    <property type="entry name" value="Sialate-O-sulfotransferase"/>
</dbReference>
<sequence>MKSTLLSYAALASLVHLATADVEPFLSYDINTIKDCSFWYDNYGTKPCASVRATWNISPETFSRWNPSVSLDCTGWGRHSYCVGVVAELTRSSSRTTSSSSTPTTTASTPPPVWTDHGCYADASVHPFQTQLPAPAGADMTRAACESRCWRDGYQFAGAKAGTECWCGHYVEGSRSPSPSDCGAPCAGNASETCGGARVFNVLEGNDAGPSACTAAATQASTSTAPARASETAAFLLMSHAGADCTGDVANEVLVRSDADGTCVDTRCRVASLDIARLGSCPDGEVRISYWQQPGCRGAWYGYGYASRSSCRQLWSGGSSFQSLYLRCARPSDDCVSRKTCTPDPEPARGICSGQDGAVAFKVKSR</sequence>
<dbReference type="PANTHER" id="PTHR45964:SF5">
    <property type="entry name" value="WSCD FAMILY MEMBER CG9164"/>
    <property type="match status" value="1"/>
</dbReference>
<feature type="domain" description="WSC" evidence="4">
    <location>
        <begin position="113"/>
        <end position="206"/>
    </location>
</feature>
<name>A0A2H4SM78_CORMI</name>
<dbReference type="VEuPathDB" id="FungiDB:A9K55_003809"/>
<dbReference type="Proteomes" id="UP000323067">
    <property type="component" value="Chromosome v"/>
</dbReference>
<gene>
    <name evidence="5" type="ORF">A9K55_003809</name>
</gene>
<dbReference type="EMBL" id="CP023325">
    <property type="protein sequence ID" value="ATY64212.1"/>
    <property type="molecule type" value="Genomic_DNA"/>
</dbReference>